<feature type="transmembrane region" description="Helical" evidence="1">
    <location>
        <begin position="55"/>
        <end position="77"/>
    </location>
</feature>
<reference evidence="4 6" key="1">
    <citation type="submission" date="2015-08" db="EMBL/GenBank/DDBJ databases">
        <title>Thermococcus thioreducens DSM 14981 genome sequencing.</title>
        <authorList>
            <person name="Hong S.-J."/>
            <person name="Kim M.-C."/>
            <person name="Shin J.-H."/>
        </authorList>
    </citation>
    <scope>NUCLEOTIDE SEQUENCE [LARGE SCALE GENOMIC DNA]</scope>
    <source>
        <strain evidence="4 6">DSM 14981</strain>
    </source>
</reference>
<gene>
    <name evidence="3" type="ORF">A3L14_06360</name>
    <name evidence="4" type="ORF">AMR53_05880</name>
    <name evidence="5" type="ORF">SAMN05216170_0683</name>
</gene>
<accession>A0A0Q2MRX8</accession>
<proteinExistence type="predicted"/>
<dbReference type="Proteomes" id="UP000182125">
    <property type="component" value="Unassembled WGS sequence"/>
</dbReference>
<dbReference type="EMBL" id="LIXN01000008">
    <property type="protein sequence ID" value="KQH82463.1"/>
    <property type="molecule type" value="Genomic_DNA"/>
</dbReference>
<dbReference type="Proteomes" id="UP000250136">
    <property type="component" value="Chromosome"/>
</dbReference>
<dbReference type="GeneID" id="33334029"/>
<dbReference type="EMBL" id="FOIW01000001">
    <property type="protein sequence ID" value="SEV89186.1"/>
    <property type="molecule type" value="Genomic_DNA"/>
</dbReference>
<keyword evidence="8" id="KW-1185">Reference proteome</keyword>
<dbReference type="PROSITE" id="PS50943">
    <property type="entry name" value="HTH_CROC1"/>
    <property type="match status" value="1"/>
</dbReference>
<evidence type="ECO:0000313" key="6">
    <source>
        <dbReference type="Proteomes" id="UP000051862"/>
    </source>
</evidence>
<feature type="transmembrane region" description="Helical" evidence="1">
    <location>
        <begin position="12"/>
        <end position="35"/>
    </location>
</feature>
<dbReference type="RefSeq" id="WP_055429358.1">
    <property type="nucleotide sequence ID" value="NZ_CP015105.1"/>
</dbReference>
<organism evidence="4 6">
    <name type="scientific">Thermococcus thioreducens</name>
    <dbReference type="NCBI Taxonomy" id="277988"/>
    <lineage>
        <taxon>Archaea</taxon>
        <taxon>Methanobacteriati</taxon>
        <taxon>Methanobacteriota</taxon>
        <taxon>Thermococci</taxon>
        <taxon>Thermococcales</taxon>
        <taxon>Thermococcaceae</taxon>
        <taxon>Thermococcus</taxon>
    </lineage>
</organism>
<reference evidence="5 7" key="3">
    <citation type="submission" date="2016-10" db="EMBL/GenBank/DDBJ databases">
        <authorList>
            <person name="de Groot N.N."/>
        </authorList>
    </citation>
    <scope>NUCLEOTIDE SEQUENCE [LARGE SCALE GENOMIC DNA]</scope>
    <source>
        <strain evidence="5 7">OGL-20</strain>
    </source>
</reference>
<keyword evidence="1" id="KW-0812">Transmembrane</keyword>
<evidence type="ECO:0000313" key="3">
    <source>
        <dbReference type="EMBL" id="ASJ12536.1"/>
    </source>
</evidence>
<reference evidence="3 8" key="2">
    <citation type="submission" date="2016-04" db="EMBL/GenBank/DDBJ databases">
        <title>Complete genome sequence of Thermococcus thioreducens type strain OGL-20P.</title>
        <authorList>
            <person name="Oger P.M."/>
        </authorList>
    </citation>
    <scope>NUCLEOTIDE SEQUENCE [LARGE SCALE GENOMIC DNA]</scope>
    <source>
        <strain evidence="3 8">OGL-20P</strain>
    </source>
</reference>
<evidence type="ECO:0000256" key="1">
    <source>
        <dbReference type="SAM" id="Phobius"/>
    </source>
</evidence>
<dbReference type="InterPro" id="IPR001387">
    <property type="entry name" value="Cro/C1-type_HTH"/>
</dbReference>
<keyword evidence="1" id="KW-1133">Transmembrane helix</keyword>
<dbReference type="AlphaFoldDB" id="A0A0Q2MRX8"/>
<dbReference type="EMBL" id="CP015105">
    <property type="protein sequence ID" value="ASJ12536.1"/>
    <property type="molecule type" value="Genomic_DNA"/>
</dbReference>
<feature type="transmembrane region" description="Helical" evidence="1">
    <location>
        <begin position="98"/>
        <end position="115"/>
    </location>
</feature>
<name>A0A0Q2MRX8_9EURY</name>
<dbReference type="Pfam" id="PF14358">
    <property type="entry name" value="DUF4405"/>
    <property type="match status" value="1"/>
</dbReference>
<evidence type="ECO:0000313" key="8">
    <source>
        <dbReference type="Proteomes" id="UP000250136"/>
    </source>
</evidence>
<protein>
    <recommendedName>
        <fullName evidence="2">HTH cro/C1-type domain-containing protein</fullName>
    </recommendedName>
</protein>
<feature type="domain" description="HTH cro/C1-type" evidence="2">
    <location>
        <begin position="157"/>
        <end position="172"/>
    </location>
</feature>
<evidence type="ECO:0000313" key="4">
    <source>
        <dbReference type="EMBL" id="KQH82463.1"/>
    </source>
</evidence>
<dbReference type="OrthoDB" id="102110at2157"/>
<dbReference type="InterPro" id="IPR025517">
    <property type="entry name" value="DUF4405"/>
</dbReference>
<evidence type="ECO:0000313" key="7">
    <source>
        <dbReference type="Proteomes" id="UP000182125"/>
    </source>
</evidence>
<dbReference type="STRING" id="277988.SAMN05216170_0683"/>
<dbReference type="PATRIC" id="fig|277988.4.peg.1236"/>
<sequence>MARWTAPAWLRGTIDLVLTIVFVILAVSGIALYLAPSGRIADTIGWTFLGLDKDTWTNVHTYMGFAMIGLIAAHLIIGFRSMLTMLRMGFRQSRWKPAVAFLLTMGLVLGGFQAYKAYFTEEDSTESTDYVAYLPSETNDTTYTYVEITGSMLKTYTLQQLADIYGVSADELAEVLKEDYGIEAKTDELLEVIEANNGLDREVFKEELASAIEKLLGISNAETNTTSETAEGGES</sequence>
<evidence type="ECO:0000313" key="5">
    <source>
        <dbReference type="EMBL" id="SEV89186.1"/>
    </source>
</evidence>
<evidence type="ECO:0000259" key="2">
    <source>
        <dbReference type="PROSITE" id="PS50943"/>
    </source>
</evidence>
<keyword evidence="1" id="KW-0472">Membrane</keyword>
<dbReference type="KEGG" id="ttd:A3L14_06360"/>
<dbReference type="Proteomes" id="UP000051862">
    <property type="component" value="Unassembled WGS sequence"/>
</dbReference>